<dbReference type="OrthoDB" id="5987198at2759"/>
<evidence type="ECO:0000313" key="3">
    <source>
        <dbReference type="Proteomes" id="UP000812287"/>
    </source>
</evidence>
<keyword evidence="3" id="KW-1185">Reference proteome</keyword>
<dbReference type="SUPFAM" id="SSF56112">
    <property type="entry name" value="Protein kinase-like (PK-like)"/>
    <property type="match status" value="1"/>
</dbReference>
<comment type="caution">
    <text evidence="2">The sequence shown here is derived from an EMBL/GenBank/DDBJ whole genome shotgun (WGS) entry which is preliminary data.</text>
</comment>
<dbReference type="AlphaFoldDB" id="A0A9P7VJ48"/>
<protein>
    <recommendedName>
        <fullName evidence="1">Protein kinase domain-containing protein</fullName>
    </recommendedName>
</protein>
<dbReference type="EMBL" id="MU250561">
    <property type="protein sequence ID" value="KAG7441300.1"/>
    <property type="molecule type" value="Genomic_DNA"/>
</dbReference>
<dbReference type="InterPro" id="IPR011009">
    <property type="entry name" value="Kinase-like_dom_sf"/>
</dbReference>
<evidence type="ECO:0000313" key="2">
    <source>
        <dbReference type="EMBL" id="KAG7441300.1"/>
    </source>
</evidence>
<dbReference type="PROSITE" id="PS50011">
    <property type="entry name" value="PROTEIN_KINASE_DOM"/>
    <property type="match status" value="1"/>
</dbReference>
<dbReference type="GO" id="GO:0004672">
    <property type="term" value="F:protein kinase activity"/>
    <property type="evidence" value="ECO:0007669"/>
    <property type="project" value="InterPro"/>
</dbReference>
<evidence type="ECO:0000259" key="1">
    <source>
        <dbReference type="PROSITE" id="PS50011"/>
    </source>
</evidence>
<dbReference type="RefSeq" id="XP_043034800.1">
    <property type="nucleotide sequence ID" value="XM_043187273.1"/>
</dbReference>
<accession>A0A9P7VJ48</accession>
<dbReference type="Proteomes" id="UP000812287">
    <property type="component" value="Unassembled WGS sequence"/>
</dbReference>
<dbReference type="InterPro" id="IPR000719">
    <property type="entry name" value="Prot_kinase_dom"/>
</dbReference>
<gene>
    <name evidence="2" type="ORF">BT62DRAFT_937224</name>
</gene>
<organism evidence="2 3">
    <name type="scientific">Guyanagaster necrorhizus</name>
    <dbReference type="NCBI Taxonomy" id="856835"/>
    <lineage>
        <taxon>Eukaryota</taxon>
        <taxon>Fungi</taxon>
        <taxon>Dikarya</taxon>
        <taxon>Basidiomycota</taxon>
        <taxon>Agaricomycotina</taxon>
        <taxon>Agaricomycetes</taxon>
        <taxon>Agaricomycetidae</taxon>
        <taxon>Agaricales</taxon>
        <taxon>Marasmiineae</taxon>
        <taxon>Physalacriaceae</taxon>
        <taxon>Guyanagaster</taxon>
    </lineage>
</organism>
<proteinExistence type="predicted"/>
<reference evidence="2" key="1">
    <citation type="submission" date="2020-11" db="EMBL/GenBank/DDBJ databases">
        <title>Adaptations for nitrogen fixation in a non-lichenized fungal sporocarp promotes dispersal by wood-feeding termites.</title>
        <authorList>
            <consortium name="DOE Joint Genome Institute"/>
            <person name="Koch R.A."/>
            <person name="Yoon G."/>
            <person name="Arayal U."/>
            <person name="Lail K."/>
            <person name="Amirebrahimi M."/>
            <person name="Labutti K."/>
            <person name="Lipzen A."/>
            <person name="Riley R."/>
            <person name="Barry K."/>
            <person name="Henrissat B."/>
            <person name="Grigoriev I.V."/>
            <person name="Herr J.R."/>
            <person name="Aime M.C."/>
        </authorList>
    </citation>
    <scope>NUCLEOTIDE SEQUENCE</scope>
    <source>
        <strain evidence="2">MCA 3950</strain>
    </source>
</reference>
<name>A0A9P7VJ48_9AGAR</name>
<sequence length="362" mass="42006">MARTLPSLPAFEDPRTASELFWVKHQPFLETQGFMLRPRYHPDWHPSWILKDGTDLKAKYGFKVEDDNIFLHGSVLLDATRMKDGVKVVLRMVPVGSQELAMMEHLSSADMVRDPRNRTVPILGIIPIPGEEKQRVFVVLPMLRVFNSPPFHCRREFADAFRQILEGIHFMHEHNIAHGDACTSNFMMDATGVCPRGFHIAYPHSYNGVYHVLHERPRCLVSPVSYYIIDFETTRHFPAGRNDARATAMKCQIKNSPEFLCSPPLHNPFCLDVYNVGATFFRTCERYHGLDDFKPFFLTMMAEDPLFRPTTTTALEEFDTFMAAKDVIWMRSRIWPNDSLHKPPSRLVQFLWRKFPSLLPYF</sequence>
<dbReference type="Gene3D" id="1.10.510.10">
    <property type="entry name" value="Transferase(Phosphotransferase) domain 1"/>
    <property type="match status" value="1"/>
</dbReference>
<dbReference type="GeneID" id="66109570"/>
<dbReference type="GO" id="GO:0005524">
    <property type="term" value="F:ATP binding"/>
    <property type="evidence" value="ECO:0007669"/>
    <property type="project" value="InterPro"/>
</dbReference>
<feature type="domain" description="Protein kinase" evidence="1">
    <location>
        <begin position="1"/>
        <end position="362"/>
    </location>
</feature>